<dbReference type="RefSeq" id="WP_148709138.1">
    <property type="nucleotide sequence ID" value="NZ_RBWW01000001.1"/>
</dbReference>
<accession>A0A495R7N3</accession>
<protein>
    <submittedName>
        <fullName evidence="1">Uncharacterized protein</fullName>
    </submittedName>
</protein>
<name>A0A495R7N3_9EURY</name>
<dbReference type="Proteomes" id="UP000268233">
    <property type="component" value="Unassembled WGS sequence"/>
</dbReference>
<proteinExistence type="predicted"/>
<reference evidence="1 2" key="1">
    <citation type="submission" date="2018-10" db="EMBL/GenBank/DDBJ databases">
        <title>Genomic Encyclopedia of Archaeal and Bacterial Type Strains, Phase II (KMG-II): from individual species to whole genera.</title>
        <authorList>
            <person name="Goeker M."/>
        </authorList>
    </citation>
    <scope>NUCLEOTIDE SEQUENCE [LARGE SCALE GENOMIC DNA]</scope>
    <source>
        <strain evidence="1 2">DSM 11927</strain>
    </source>
</reference>
<organism evidence="1 2">
    <name type="scientific">Haloarcula quadrata</name>
    <dbReference type="NCBI Taxonomy" id="182779"/>
    <lineage>
        <taxon>Archaea</taxon>
        <taxon>Methanobacteriati</taxon>
        <taxon>Methanobacteriota</taxon>
        <taxon>Stenosarchaea group</taxon>
        <taxon>Halobacteria</taxon>
        <taxon>Halobacteriales</taxon>
        <taxon>Haloarculaceae</taxon>
        <taxon>Haloarcula</taxon>
    </lineage>
</organism>
<dbReference type="AlphaFoldDB" id="A0A495R7N3"/>
<sequence length="173" mass="19036">MSQSIDTATATAAPLPRNPARSGAHALRWFETMIWHDHAVCSECFARLKRSDIAERDHWGNQDTMSWRTESAVLGEDHIEPPASVANCAPMPESKTTCAECGSVRGLRQSDTLSKDAAIDRVPALAARLQEAGYHVQTDHIYRAVAHLKSQRGQYAENDKRIFAVAAALGVQR</sequence>
<dbReference type="EMBL" id="RBWW01000001">
    <property type="protein sequence ID" value="RKS83295.1"/>
    <property type="molecule type" value="Genomic_DNA"/>
</dbReference>
<evidence type="ECO:0000313" key="1">
    <source>
        <dbReference type="EMBL" id="RKS83295.1"/>
    </source>
</evidence>
<gene>
    <name evidence="1" type="ORF">BDK61_2638</name>
</gene>
<evidence type="ECO:0000313" key="2">
    <source>
        <dbReference type="Proteomes" id="UP000268233"/>
    </source>
</evidence>
<keyword evidence="2" id="KW-1185">Reference proteome</keyword>
<comment type="caution">
    <text evidence="1">The sequence shown here is derived from an EMBL/GenBank/DDBJ whole genome shotgun (WGS) entry which is preliminary data.</text>
</comment>